<organism evidence="2 3">
    <name type="scientific">Syntrophus aciditrophicus (strain SB)</name>
    <dbReference type="NCBI Taxonomy" id="56780"/>
    <lineage>
        <taxon>Bacteria</taxon>
        <taxon>Pseudomonadati</taxon>
        <taxon>Thermodesulfobacteriota</taxon>
        <taxon>Syntrophia</taxon>
        <taxon>Syntrophales</taxon>
        <taxon>Syntrophaceae</taxon>
        <taxon>Syntrophus</taxon>
    </lineage>
</organism>
<accession>Q2LXC4</accession>
<dbReference type="SUPFAM" id="SSF54862">
    <property type="entry name" value="4Fe-4S ferredoxins"/>
    <property type="match status" value="1"/>
</dbReference>
<evidence type="ECO:0000259" key="1">
    <source>
        <dbReference type="PROSITE" id="PS51379"/>
    </source>
</evidence>
<dbReference type="InterPro" id="IPR017896">
    <property type="entry name" value="4Fe4S_Fe-S-bd"/>
</dbReference>
<gene>
    <name evidence="2" type="ORF">SYN_02420</name>
</gene>
<proteinExistence type="predicted"/>
<dbReference type="HOGENOM" id="CLU_1486797_0_0_7"/>
<reference evidence="2 3" key="1">
    <citation type="journal article" date="2007" name="Proc. Natl. Acad. Sci. U.S.A.">
        <title>The genome of Syntrophus aciditrophicus: life at the thermodynamic limit of microbial growth.</title>
        <authorList>
            <person name="McInerney M.J."/>
            <person name="Rohlin L."/>
            <person name="Mouttaki H."/>
            <person name="Kim U."/>
            <person name="Krupp R.S."/>
            <person name="Rios-Hernandez L."/>
            <person name="Sieber J."/>
            <person name="Struchtemeyer C.G."/>
            <person name="Bhattacharyya A."/>
            <person name="Campbell J.W."/>
            <person name="Gunsalus R.P."/>
        </authorList>
    </citation>
    <scope>NUCLEOTIDE SEQUENCE [LARGE SCALE GENOMIC DNA]</scope>
    <source>
        <strain evidence="2 3">SB</strain>
    </source>
</reference>
<dbReference type="Pfam" id="PF12837">
    <property type="entry name" value="Fer4_6"/>
    <property type="match status" value="1"/>
</dbReference>
<protein>
    <submittedName>
        <fullName evidence="2">Ferredoxin</fullName>
    </submittedName>
</protein>
<dbReference type="PROSITE" id="PS51379">
    <property type="entry name" value="4FE4S_FER_2"/>
    <property type="match status" value="1"/>
</dbReference>
<feature type="domain" description="4Fe-4S ferredoxin-type" evidence="1">
    <location>
        <begin position="14"/>
        <end position="41"/>
    </location>
</feature>
<name>Q2LXC4_SYNAS</name>
<dbReference type="Gene3D" id="3.30.70.20">
    <property type="match status" value="1"/>
</dbReference>
<evidence type="ECO:0000313" key="2">
    <source>
        <dbReference type="EMBL" id="ABC78736.1"/>
    </source>
</evidence>
<evidence type="ECO:0000313" key="3">
    <source>
        <dbReference type="Proteomes" id="UP000001933"/>
    </source>
</evidence>
<dbReference type="KEGG" id="sat:SYN_02420"/>
<dbReference type="eggNOG" id="COG1142">
    <property type="taxonomic scope" value="Bacteria"/>
</dbReference>
<dbReference type="Proteomes" id="UP000001933">
    <property type="component" value="Chromosome"/>
</dbReference>
<dbReference type="EMBL" id="CP000252">
    <property type="protein sequence ID" value="ABC78736.1"/>
    <property type="molecule type" value="Genomic_DNA"/>
</dbReference>
<sequence length="190" mass="21077">MKTAMSGLVKKIVKTIKVDLDKCNGCRACEIACAAYHANPRYSSFNPSRARVRVVIDERNDEWVAIRSTGYAKAECDGRRVYTIKGKEYSECSFCGNACPARDLFKEPDSGLALKCDMCGDDPNQIPLCVQICSRDALTYEVTEKEVEEQIKPNEMEIGLESLADRYGLDKIMSAVARMAQQGAGVEAER</sequence>
<dbReference type="AlphaFoldDB" id="Q2LXC4"/>
<dbReference type="Pfam" id="PF13247">
    <property type="entry name" value="Fer4_11"/>
    <property type="match status" value="1"/>
</dbReference>
<dbReference type="STRING" id="56780.SYN_02420"/>
<keyword evidence="3" id="KW-1185">Reference proteome</keyword>
<dbReference type="InParanoid" id="Q2LXC4"/>